<sequence>MSQYSLPNDLLPAHFNRQEKESPSVSVPILQEDRTQLLLELESQKDSNDHYRNNNHSNGGVARRRRRGAENSYQDCPTANHGEEDTRRHLRAYRSTYYTNRLSYCYLFIFFLIAVGNLSGLFYYWHYTKGKTDDGFRTNRTDDPDGPPPLAEDIQKRKREEREWLVSALQTTMQAHHSKRRQTDETEDVFSVLSQQETLFHSPHAPPSPSGRYFTKGFYKGLSQPEERKKQQPYWRGYNSSKTTFVTAPTTPTICLTPTSSIKPTISITSQ</sequence>
<keyword evidence="2" id="KW-0472">Membrane</keyword>
<keyword evidence="2" id="KW-1133">Transmembrane helix</keyword>
<dbReference type="AlphaFoldDB" id="A0A7G2CKV3"/>
<dbReference type="VEuPathDB" id="TriTrypDB:ADEAN_000670500"/>
<proteinExistence type="predicted"/>
<organism evidence="3 4">
    <name type="scientific">Angomonas deanei</name>
    <dbReference type="NCBI Taxonomy" id="59799"/>
    <lineage>
        <taxon>Eukaryota</taxon>
        <taxon>Discoba</taxon>
        <taxon>Euglenozoa</taxon>
        <taxon>Kinetoplastea</taxon>
        <taxon>Metakinetoplastina</taxon>
        <taxon>Trypanosomatida</taxon>
        <taxon>Trypanosomatidae</taxon>
        <taxon>Strigomonadinae</taxon>
        <taxon>Angomonas</taxon>
    </lineage>
</organism>
<evidence type="ECO:0000313" key="3">
    <source>
        <dbReference type="EMBL" id="CAD2219203.1"/>
    </source>
</evidence>
<dbReference type="Proteomes" id="UP000515908">
    <property type="component" value="Chromosome 13"/>
</dbReference>
<evidence type="ECO:0000256" key="2">
    <source>
        <dbReference type="SAM" id="Phobius"/>
    </source>
</evidence>
<reference evidence="3 4" key="1">
    <citation type="submission" date="2020-08" db="EMBL/GenBank/DDBJ databases">
        <authorList>
            <person name="Newling K."/>
            <person name="Davey J."/>
            <person name="Forrester S."/>
        </authorList>
    </citation>
    <scope>NUCLEOTIDE SEQUENCE [LARGE SCALE GENOMIC DNA]</scope>
    <source>
        <strain evidence="4">Crithidia deanei Carvalho (ATCC PRA-265)</strain>
    </source>
</reference>
<dbReference type="EMBL" id="LR877157">
    <property type="protein sequence ID" value="CAD2219203.1"/>
    <property type="molecule type" value="Genomic_DNA"/>
</dbReference>
<feature type="compositionally biased region" description="Basic and acidic residues" evidence="1">
    <location>
        <begin position="134"/>
        <end position="143"/>
    </location>
</feature>
<gene>
    <name evidence="3" type="ORF">ADEAN_000670500</name>
</gene>
<name>A0A7G2CKV3_9TRYP</name>
<feature type="compositionally biased region" description="Basic and acidic residues" evidence="1">
    <location>
        <begin position="43"/>
        <end position="52"/>
    </location>
</feature>
<protein>
    <submittedName>
        <fullName evidence="3">Uncharacterized protein</fullName>
    </submittedName>
</protein>
<feature type="transmembrane region" description="Helical" evidence="2">
    <location>
        <begin position="104"/>
        <end position="125"/>
    </location>
</feature>
<evidence type="ECO:0000256" key="1">
    <source>
        <dbReference type="SAM" id="MobiDB-lite"/>
    </source>
</evidence>
<evidence type="ECO:0000313" key="4">
    <source>
        <dbReference type="Proteomes" id="UP000515908"/>
    </source>
</evidence>
<feature type="region of interest" description="Disordered" evidence="1">
    <location>
        <begin position="43"/>
        <end position="85"/>
    </location>
</feature>
<feature type="region of interest" description="Disordered" evidence="1">
    <location>
        <begin position="134"/>
        <end position="155"/>
    </location>
</feature>
<accession>A0A7G2CKV3</accession>
<keyword evidence="2" id="KW-0812">Transmembrane</keyword>
<keyword evidence="4" id="KW-1185">Reference proteome</keyword>